<reference evidence="7 8" key="1">
    <citation type="submission" date="2020-08" db="EMBL/GenBank/DDBJ databases">
        <title>Genome sequence of Rhodobacteraceae bacterium Lw-13e.</title>
        <authorList>
            <person name="Poehlein A."/>
            <person name="Wolter L."/>
            <person name="Daniel R."/>
            <person name="Brinkhoff T."/>
        </authorList>
    </citation>
    <scope>NUCLEOTIDE SEQUENCE [LARGE SCALE GENOMIC DNA]</scope>
    <source>
        <strain evidence="7 8">Lw-13e</strain>
    </source>
</reference>
<dbReference type="GO" id="GO:0005886">
    <property type="term" value="C:plasma membrane"/>
    <property type="evidence" value="ECO:0007669"/>
    <property type="project" value="UniProtKB-SubCell"/>
</dbReference>
<dbReference type="InterPro" id="IPR007498">
    <property type="entry name" value="PqiA-like"/>
</dbReference>
<dbReference type="KEGG" id="palw:PSAL_024890"/>
<evidence type="ECO:0000313" key="8">
    <source>
        <dbReference type="Proteomes" id="UP000283786"/>
    </source>
</evidence>
<keyword evidence="6" id="KW-0472">Membrane</keyword>
<evidence type="ECO:0000313" key="7">
    <source>
        <dbReference type="EMBL" id="QPM91238.1"/>
    </source>
</evidence>
<sequence>MRTARQMGLVACQRCTRVWPGGTARCARCGHGMQSRDPLSLQKVWALWLVGMICYIPANIYPMLSTHTLVSDYQSTVVGGALELGQHGEWPVALVILVASVAIPITKFIVIAALAFGVRNKSRLSPERRQLLHELVEYIGRWSMIDVFVVAILSSLVHLGSIASIAPGIASLFFALSVVFTMLSAQAFDSRLIWDARSGTLPPEMAPHVRITPKIAPRIPPQLARAGRALPTSANIGRRPSRRRRPPDLPGDPSS</sequence>
<gene>
    <name evidence="7" type="ORF">PSAL_024890</name>
</gene>
<dbReference type="Pfam" id="PF04403">
    <property type="entry name" value="PqiA"/>
    <property type="match status" value="1"/>
</dbReference>
<keyword evidence="8" id="KW-1185">Reference proteome</keyword>
<dbReference type="AlphaFoldDB" id="A0A418SAU1"/>
<organism evidence="7 8">
    <name type="scientific">Pseudooceanicola algae</name>
    <dbReference type="NCBI Taxonomy" id="1537215"/>
    <lineage>
        <taxon>Bacteria</taxon>
        <taxon>Pseudomonadati</taxon>
        <taxon>Pseudomonadota</taxon>
        <taxon>Alphaproteobacteria</taxon>
        <taxon>Rhodobacterales</taxon>
        <taxon>Paracoccaceae</taxon>
        <taxon>Pseudooceanicola</taxon>
    </lineage>
</organism>
<dbReference type="PANTHER" id="PTHR30462">
    <property type="entry name" value="INTERMEMBRANE TRANSPORT PROTEIN PQIB-RELATED"/>
    <property type="match status" value="1"/>
</dbReference>
<keyword evidence="2" id="KW-1003">Cell membrane</keyword>
<dbReference type="InterPro" id="IPR051800">
    <property type="entry name" value="PqiA-PqiB_transport"/>
</dbReference>
<evidence type="ECO:0000256" key="1">
    <source>
        <dbReference type="ARBA" id="ARBA00004533"/>
    </source>
</evidence>
<accession>A0A418SAU1</accession>
<evidence type="ECO:0000256" key="3">
    <source>
        <dbReference type="ARBA" id="ARBA00022519"/>
    </source>
</evidence>
<comment type="subcellular location">
    <subcellularLocation>
        <location evidence="1">Cell inner membrane</location>
    </subcellularLocation>
</comment>
<evidence type="ECO:0000256" key="6">
    <source>
        <dbReference type="ARBA" id="ARBA00023136"/>
    </source>
</evidence>
<protein>
    <submittedName>
        <fullName evidence="7">Uncharacterized protein</fullName>
    </submittedName>
</protein>
<name>A0A418SAU1_9RHOB</name>
<dbReference type="EMBL" id="CP060436">
    <property type="protein sequence ID" value="QPM91238.1"/>
    <property type="molecule type" value="Genomic_DNA"/>
</dbReference>
<keyword evidence="5" id="KW-1133">Transmembrane helix</keyword>
<dbReference type="PANTHER" id="PTHR30462:SF3">
    <property type="entry name" value="INTERMEMBRANE TRANSPORT PROTEIN PQIA"/>
    <property type="match status" value="1"/>
</dbReference>
<evidence type="ECO:0000256" key="4">
    <source>
        <dbReference type="ARBA" id="ARBA00022692"/>
    </source>
</evidence>
<keyword evidence="3" id="KW-0997">Cell inner membrane</keyword>
<proteinExistence type="predicted"/>
<evidence type="ECO:0000256" key="5">
    <source>
        <dbReference type="ARBA" id="ARBA00022989"/>
    </source>
</evidence>
<dbReference type="Proteomes" id="UP000283786">
    <property type="component" value="Chromosome"/>
</dbReference>
<keyword evidence="4" id="KW-0812">Transmembrane</keyword>
<evidence type="ECO:0000256" key="2">
    <source>
        <dbReference type="ARBA" id="ARBA00022475"/>
    </source>
</evidence>